<dbReference type="Proteomes" id="UP001239462">
    <property type="component" value="Unassembled WGS sequence"/>
</dbReference>
<dbReference type="RefSeq" id="WP_230627768.1">
    <property type="nucleotide sequence ID" value="NZ_JAJMQV010000015.1"/>
</dbReference>
<comment type="caution">
    <text evidence="4">The sequence shown here is derived from an EMBL/GenBank/DDBJ whole genome shotgun (WGS) entry which is preliminary data.</text>
</comment>
<name>A0ABT7PRF9_9BACT</name>
<evidence type="ECO:0000256" key="2">
    <source>
        <dbReference type="SAM" id="MobiDB-lite"/>
    </source>
</evidence>
<reference evidence="4 5" key="1">
    <citation type="submission" date="2023-06" db="EMBL/GenBank/DDBJ databases">
        <title>Roseiconus lacunae JC819 isolated from Gulf of Mannar region, Tamil Nadu.</title>
        <authorList>
            <person name="Pk S."/>
            <person name="Ch S."/>
            <person name="Ch V.R."/>
        </authorList>
    </citation>
    <scope>NUCLEOTIDE SEQUENCE [LARGE SCALE GENOMIC DNA]</scope>
    <source>
        <strain evidence="4 5">JC819</strain>
    </source>
</reference>
<evidence type="ECO:0000256" key="3">
    <source>
        <dbReference type="SAM" id="SignalP"/>
    </source>
</evidence>
<evidence type="ECO:0000313" key="4">
    <source>
        <dbReference type="EMBL" id="MDM4019095.1"/>
    </source>
</evidence>
<feature type="region of interest" description="Disordered" evidence="2">
    <location>
        <begin position="45"/>
        <end position="72"/>
    </location>
</feature>
<keyword evidence="5" id="KW-1185">Reference proteome</keyword>
<keyword evidence="1" id="KW-0175">Coiled coil</keyword>
<evidence type="ECO:0000256" key="1">
    <source>
        <dbReference type="SAM" id="Coils"/>
    </source>
</evidence>
<organism evidence="4 5">
    <name type="scientific">Roseiconus lacunae</name>
    <dbReference type="NCBI Taxonomy" id="2605694"/>
    <lineage>
        <taxon>Bacteria</taxon>
        <taxon>Pseudomonadati</taxon>
        <taxon>Planctomycetota</taxon>
        <taxon>Planctomycetia</taxon>
        <taxon>Pirellulales</taxon>
        <taxon>Pirellulaceae</taxon>
        <taxon>Roseiconus</taxon>
    </lineage>
</organism>
<feature type="signal peptide" evidence="3">
    <location>
        <begin position="1"/>
        <end position="30"/>
    </location>
</feature>
<gene>
    <name evidence="4" type="ORF">QTN89_26815</name>
</gene>
<protein>
    <submittedName>
        <fullName evidence="4">Uncharacterized protein</fullName>
    </submittedName>
</protein>
<evidence type="ECO:0000313" key="5">
    <source>
        <dbReference type="Proteomes" id="UP001239462"/>
    </source>
</evidence>
<feature type="chain" id="PRO_5045998239" evidence="3">
    <location>
        <begin position="31"/>
        <end position="231"/>
    </location>
</feature>
<sequence>MKVDQVAHGSSALVIASVLIAAFWSSATFAADSSEFGLRLVGQTNSQSDADQNKRPRTIANPSADERKRPGKDVEQNVLDMVDKHLPEVKTLLDQLRKRAPKQYDMAIRSLARSARRLQTAEKRGEEAFQLELQIIKAQSSLNLLIAKLKLRDSESDREALAAATENLAEAELAKMKHDLATLKSRIKRMQQQVSEAEARIKTRESDFAAMLKKNLELNLRKTGRKPNVSQ</sequence>
<keyword evidence="3" id="KW-0732">Signal</keyword>
<dbReference type="EMBL" id="JASZZN010000031">
    <property type="protein sequence ID" value="MDM4019095.1"/>
    <property type="molecule type" value="Genomic_DNA"/>
</dbReference>
<accession>A0ABT7PRF9</accession>
<feature type="coiled-coil region" evidence="1">
    <location>
        <begin position="166"/>
        <end position="207"/>
    </location>
</feature>
<proteinExistence type="predicted"/>